<evidence type="ECO:0000256" key="4">
    <source>
        <dbReference type="PIRSR" id="PIRSR001112-1"/>
    </source>
</evidence>
<gene>
    <name evidence="6" type="ORF">H3H51_20455</name>
</gene>
<feature type="domain" description="Epoxide hydrolase N-terminal" evidence="5">
    <location>
        <begin position="2"/>
        <end position="106"/>
    </location>
</feature>
<dbReference type="PANTHER" id="PTHR21661:SF35">
    <property type="entry name" value="EPOXIDE HYDROLASE"/>
    <property type="match status" value="1"/>
</dbReference>
<sequence>MKSFQVEWTRNEIDRVIAKVADCRLPPAPAGAGWSLGCDADFLAGLQRYWLEKFDWQACMEVLNRYPQFQVEIDGQLVHFVHVKGEAEGRRPLLLTHGWPGSHFEFWQSIEPLAYPSRHGGKAEDAYDLVIPSLPGFGFSGKPAGVTSQRQTAALWNKLMTEVLGYPRYRAQGGDWGAIVTSWLGLDHGTHVEAIHLNMLGFRSLVPPQDDAEKAWQARAEGAQRGYSGYAAVQMTKPQSIAWATADNPMGQAAWILERFHDWADLRQRPFDAVFSLDSLLTNILIYVMTGSFASATWFYPGVVKDGFTLLPEGKRCEVPTHFLECTGDALSPAPPRSRVELVYNLASWSSLEEGGHFAAMESPAAFVEDLRRWGRG</sequence>
<dbReference type="PANTHER" id="PTHR21661">
    <property type="entry name" value="EPOXIDE HYDROLASE 1-RELATED"/>
    <property type="match status" value="1"/>
</dbReference>
<dbReference type="RefSeq" id="WP_183090929.1">
    <property type="nucleotide sequence ID" value="NZ_JACJUD010000008.1"/>
</dbReference>
<dbReference type="GO" id="GO:0097176">
    <property type="term" value="P:epoxide metabolic process"/>
    <property type="evidence" value="ECO:0007669"/>
    <property type="project" value="TreeGrafter"/>
</dbReference>
<dbReference type="InterPro" id="IPR016292">
    <property type="entry name" value="Epoxide_hydrolase"/>
</dbReference>
<dbReference type="GO" id="GO:0004301">
    <property type="term" value="F:epoxide hydrolase activity"/>
    <property type="evidence" value="ECO:0007669"/>
    <property type="project" value="TreeGrafter"/>
</dbReference>
<evidence type="ECO:0000256" key="2">
    <source>
        <dbReference type="ARBA" id="ARBA00022797"/>
    </source>
</evidence>
<keyword evidence="7" id="KW-1185">Reference proteome</keyword>
<dbReference type="AlphaFoldDB" id="A0A7W4QCC0"/>
<dbReference type="EMBL" id="JACJUD010000008">
    <property type="protein sequence ID" value="MBB2497400.1"/>
    <property type="molecule type" value="Genomic_DNA"/>
</dbReference>
<accession>A0A7W4QCC0</accession>
<evidence type="ECO:0000256" key="1">
    <source>
        <dbReference type="ARBA" id="ARBA00010088"/>
    </source>
</evidence>
<dbReference type="Pfam" id="PF06441">
    <property type="entry name" value="EHN"/>
    <property type="match status" value="1"/>
</dbReference>
<protein>
    <submittedName>
        <fullName evidence="6">Epoxide hydrolase</fullName>
    </submittedName>
</protein>
<dbReference type="InterPro" id="IPR029058">
    <property type="entry name" value="AB_hydrolase_fold"/>
</dbReference>
<keyword evidence="3 6" id="KW-0378">Hydrolase</keyword>
<dbReference type="PIRSF" id="PIRSF001112">
    <property type="entry name" value="Epoxide_hydrolase"/>
    <property type="match status" value="1"/>
</dbReference>
<evidence type="ECO:0000313" key="6">
    <source>
        <dbReference type="EMBL" id="MBB2497400.1"/>
    </source>
</evidence>
<proteinExistence type="inferred from homology"/>
<comment type="caution">
    <text evidence="6">The sequence shown here is derived from an EMBL/GenBank/DDBJ whole genome shotgun (WGS) entry which is preliminary data.</text>
</comment>
<dbReference type="SUPFAM" id="SSF53474">
    <property type="entry name" value="alpha/beta-Hydrolases"/>
    <property type="match status" value="1"/>
</dbReference>
<dbReference type="Proteomes" id="UP000542720">
    <property type="component" value="Unassembled WGS sequence"/>
</dbReference>
<dbReference type="Gene3D" id="3.40.50.1820">
    <property type="entry name" value="alpha/beta hydrolase"/>
    <property type="match status" value="1"/>
</dbReference>
<evidence type="ECO:0000259" key="5">
    <source>
        <dbReference type="Pfam" id="PF06441"/>
    </source>
</evidence>
<name>A0A7W4QCC0_9GAMM</name>
<evidence type="ECO:0000313" key="7">
    <source>
        <dbReference type="Proteomes" id="UP000542720"/>
    </source>
</evidence>
<feature type="active site" description="Proton acceptor" evidence="4">
    <location>
        <position position="357"/>
    </location>
</feature>
<feature type="active site" description="Nucleophile" evidence="4">
    <location>
        <position position="175"/>
    </location>
</feature>
<reference evidence="6 7" key="1">
    <citation type="submission" date="2020-08" db="EMBL/GenBank/DDBJ databases">
        <authorList>
            <person name="Kim C.M."/>
        </authorList>
    </citation>
    <scope>NUCLEOTIDE SEQUENCE [LARGE SCALE GENOMIC DNA]</scope>
    <source>
        <strain evidence="6 7">UL070</strain>
    </source>
</reference>
<dbReference type="PRINTS" id="PR00412">
    <property type="entry name" value="EPOXHYDRLASE"/>
</dbReference>
<feature type="active site" description="Proton donor" evidence="4">
    <location>
        <position position="300"/>
    </location>
</feature>
<comment type="similarity">
    <text evidence="1">Belongs to the peptidase S33 family.</text>
</comment>
<keyword evidence="2" id="KW-0058">Aromatic hydrocarbons catabolism</keyword>
<organism evidence="6 7">
    <name type="scientific">Aquipseudomonas ullengensis</name>
    <dbReference type="NCBI Taxonomy" id="2759166"/>
    <lineage>
        <taxon>Bacteria</taxon>
        <taxon>Pseudomonadati</taxon>
        <taxon>Pseudomonadota</taxon>
        <taxon>Gammaproteobacteria</taxon>
        <taxon>Pseudomonadales</taxon>
        <taxon>Pseudomonadaceae</taxon>
        <taxon>Aquipseudomonas</taxon>
    </lineage>
</organism>
<dbReference type="InterPro" id="IPR000639">
    <property type="entry name" value="Epox_hydrolase-like"/>
</dbReference>
<dbReference type="InterPro" id="IPR010497">
    <property type="entry name" value="Epoxide_hydro_N"/>
</dbReference>
<evidence type="ECO:0000256" key="3">
    <source>
        <dbReference type="ARBA" id="ARBA00022801"/>
    </source>
</evidence>